<evidence type="ECO:0000256" key="12">
    <source>
        <dbReference type="ARBA" id="ARBA00023012"/>
    </source>
</evidence>
<dbReference type="InterPro" id="IPR001789">
    <property type="entry name" value="Sig_transdc_resp-reg_receiver"/>
</dbReference>
<keyword evidence="11" id="KW-1133">Transmembrane helix</keyword>
<dbReference type="Pfam" id="PF01627">
    <property type="entry name" value="Hpt"/>
    <property type="match status" value="1"/>
</dbReference>
<dbReference type="Gene3D" id="3.40.50.2300">
    <property type="match status" value="2"/>
</dbReference>
<feature type="domain" description="PAS" evidence="19">
    <location>
        <begin position="274"/>
        <end position="308"/>
    </location>
</feature>
<keyword evidence="5 15" id="KW-0597">Phosphoprotein</keyword>
<dbReference type="CDD" id="cd17546">
    <property type="entry name" value="REC_hyHK_CKI1_RcsC-like"/>
    <property type="match status" value="1"/>
</dbReference>
<evidence type="ECO:0000256" key="10">
    <source>
        <dbReference type="ARBA" id="ARBA00022840"/>
    </source>
</evidence>
<dbReference type="EMBL" id="FOTO01000009">
    <property type="protein sequence ID" value="SFL93571.1"/>
    <property type="molecule type" value="Genomic_DNA"/>
</dbReference>
<feature type="domain" description="Response regulatory" evidence="18">
    <location>
        <begin position="832"/>
        <end position="951"/>
    </location>
</feature>
<reference evidence="21 22" key="1">
    <citation type="submission" date="2016-10" db="EMBL/GenBank/DDBJ databases">
        <authorList>
            <person name="Varghese N."/>
            <person name="Submissions S."/>
        </authorList>
    </citation>
    <scope>NUCLEOTIDE SEQUENCE [LARGE SCALE GENOMIC DNA]</scope>
    <source>
        <strain evidence="21 22">DSM 1741</strain>
    </source>
</reference>
<comment type="subcellular location">
    <subcellularLocation>
        <location evidence="2">Cell membrane</location>
        <topology evidence="2">Multi-pass membrane protein</topology>
    </subcellularLocation>
</comment>
<dbReference type="InterPro" id="IPR035965">
    <property type="entry name" value="PAS-like_dom_sf"/>
</dbReference>
<evidence type="ECO:0000259" key="17">
    <source>
        <dbReference type="PROSITE" id="PS50109"/>
    </source>
</evidence>
<evidence type="ECO:0000256" key="7">
    <source>
        <dbReference type="ARBA" id="ARBA00022692"/>
    </source>
</evidence>
<dbReference type="SUPFAM" id="SSF47384">
    <property type="entry name" value="Homodimeric domain of signal transducing histidine kinase"/>
    <property type="match status" value="1"/>
</dbReference>
<evidence type="ECO:0000256" key="2">
    <source>
        <dbReference type="ARBA" id="ARBA00004651"/>
    </source>
</evidence>
<dbReference type="InterPro" id="IPR000014">
    <property type="entry name" value="PAS"/>
</dbReference>
<keyword evidence="9" id="KW-0418">Kinase</keyword>
<dbReference type="CDD" id="cd00130">
    <property type="entry name" value="PAS"/>
    <property type="match status" value="2"/>
</dbReference>
<dbReference type="GO" id="GO:0005524">
    <property type="term" value="F:ATP binding"/>
    <property type="evidence" value="ECO:0007669"/>
    <property type="project" value="UniProtKB-KW"/>
</dbReference>
<dbReference type="SMART" id="SM00387">
    <property type="entry name" value="HATPase_c"/>
    <property type="match status" value="1"/>
</dbReference>
<feature type="domain" description="HPt" evidence="20">
    <location>
        <begin position="988"/>
        <end position="1085"/>
    </location>
</feature>
<evidence type="ECO:0000256" key="1">
    <source>
        <dbReference type="ARBA" id="ARBA00000085"/>
    </source>
</evidence>
<keyword evidence="6" id="KW-0808">Transferase</keyword>
<evidence type="ECO:0000256" key="14">
    <source>
        <dbReference type="PROSITE-ProRule" id="PRU00110"/>
    </source>
</evidence>
<keyword evidence="7" id="KW-0812">Transmembrane</keyword>
<dbReference type="InterPro" id="IPR011006">
    <property type="entry name" value="CheY-like_superfamily"/>
</dbReference>
<dbReference type="FunFam" id="3.30.565.10:FF:000010">
    <property type="entry name" value="Sensor histidine kinase RcsC"/>
    <property type="match status" value="1"/>
</dbReference>
<dbReference type="PROSITE" id="PS50110">
    <property type="entry name" value="RESPONSE_REGULATORY"/>
    <property type="match status" value="2"/>
</dbReference>
<dbReference type="InterPro" id="IPR003661">
    <property type="entry name" value="HisK_dim/P_dom"/>
</dbReference>
<evidence type="ECO:0000259" key="19">
    <source>
        <dbReference type="PROSITE" id="PS50112"/>
    </source>
</evidence>
<dbReference type="InterPro" id="IPR013656">
    <property type="entry name" value="PAS_4"/>
</dbReference>
<dbReference type="Gene3D" id="1.10.287.130">
    <property type="match status" value="1"/>
</dbReference>
<evidence type="ECO:0000259" key="20">
    <source>
        <dbReference type="PROSITE" id="PS50894"/>
    </source>
</evidence>
<feature type="modified residue" description="4-aspartylphosphate" evidence="15">
    <location>
        <position position="881"/>
    </location>
</feature>
<feature type="modified residue" description="Phosphohistidine" evidence="14">
    <location>
        <position position="1027"/>
    </location>
</feature>
<evidence type="ECO:0000256" key="8">
    <source>
        <dbReference type="ARBA" id="ARBA00022741"/>
    </source>
</evidence>
<dbReference type="SMART" id="SM00091">
    <property type="entry name" value="PAS"/>
    <property type="match status" value="3"/>
</dbReference>
<dbReference type="PANTHER" id="PTHR45339:SF1">
    <property type="entry name" value="HYBRID SIGNAL TRANSDUCTION HISTIDINE KINASE J"/>
    <property type="match status" value="1"/>
</dbReference>
<dbReference type="SMART" id="SM00388">
    <property type="entry name" value="HisKA"/>
    <property type="match status" value="1"/>
</dbReference>
<dbReference type="NCBIfam" id="TIGR00229">
    <property type="entry name" value="sensory_box"/>
    <property type="match status" value="2"/>
</dbReference>
<evidence type="ECO:0000313" key="22">
    <source>
        <dbReference type="Proteomes" id="UP000199581"/>
    </source>
</evidence>
<dbReference type="Pfam" id="PF13426">
    <property type="entry name" value="PAS_9"/>
    <property type="match status" value="1"/>
</dbReference>
<evidence type="ECO:0000256" key="15">
    <source>
        <dbReference type="PROSITE-ProRule" id="PRU00169"/>
    </source>
</evidence>
<feature type="domain" description="PAS" evidence="19">
    <location>
        <begin position="153"/>
        <end position="197"/>
    </location>
</feature>
<accession>A0A8G2C496</accession>
<evidence type="ECO:0000256" key="11">
    <source>
        <dbReference type="ARBA" id="ARBA00022989"/>
    </source>
</evidence>
<evidence type="ECO:0000256" key="3">
    <source>
        <dbReference type="ARBA" id="ARBA00012438"/>
    </source>
</evidence>
<evidence type="ECO:0000256" key="9">
    <source>
        <dbReference type="ARBA" id="ARBA00022777"/>
    </source>
</evidence>
<dbReference type="SUPFAM" id="SSF55874">
    <property type="entry name" value="ATPase domain of HSP90 chaperone/DNA topoisomerase II/histidine kinase"/>
    <property type="match status" value="1"/>
</dbReference>
<dbReference type="SMART" id="SM00448">
    <property type="entry name" value="REC"/>
    <property type="match status" value="2"/>
</dbReference>
<dbReference type="GO" id="GO:0005886">
    <property type="term" value="C:plasma membrane"/>
    <property type="evidence" value="ECO:0007669"/>
    <property type="project" value="UniProtKB-SubCell"/>
</dbReference>
<evidence type="ECO:0000256" key="6">
    <source>
        <dbReference type="ARBA" id="ARBA00022679"/>
    </source>
</evidence>
<feature type="domain" description="PAS" evidence="19">
    <location>
        <begin position="54"/>
        <end position="80"/>
    </location>
</feature>
<keyword evidence="22" id="KW-1185">Reference proteome</keyword>
<dbReference type="EC" id="2.7.13.3" evidence="3"/>
<protein>
    <recommendedName>
        <fullName evidence="3">histidine kinase</fullName>
        <ecNumber evidence="3">2.7.13.3</ecNumber>
    </recommendedName>
</protein>
<dbReference type="OrthoDB" id="9758705at2"/>
<keyword evidence="12" id="KW-0902">Two-component regulatory system</keyword>
<dbReference type="PROSITE" id="PS50894">
    <property type="entry name" value="HPT"/>
    <property type="match status" value="1"/>
</dbReference>
<dbReference type="PRINTS" id="PR00344">
    <property type="entry name" value="BCTRLSENSOR"/>
</dbReference>
<dbReference type="Gene3D" id="3.30.450.20">
    <property type="entry name" value="PAS domain"/>
    <property type="match status" value="3"/>
</dbReference>
<dbReference type="InterPro" id="IPR003594">
    <property type="entry name" value="HATPase_dom"/>
</dbReference>
<feature type="region of interest" description="Disordered" evidence="16">
    <location>
        <begin position="1"/>
        <end position="29"/>
    </location>
</feature>
<dbReference type="SUPFAM" id="SSF47226">
    <property type="entry name" value="Histidine-containing phosphotransfer domain, HPT domain"/>
    <property type="match status" value="1"/>
</dbReference>
<evidence type="ECO:0000256" key="13">
    <source>
        <dbReference type="ARBA" id="ARBA00023136"/>
    </source>
</evidence>
<keyword evidence="13" id="KW-0472">Membrane</keyword>
<dbReference type="Pfam" id="PF02518">
    <property type="entry name" value="HATPase_c"/>
    <property type="match status" value="1"/>
</dbReference>
<comment type="catalytic activity">
    <reaction evidence="1">
        <text>ATP + protein L-histidine = ADP + protein N-phospho-L-histidine.</text>
        <dbReference type="EC" id="2.7.13.3"/>
    </reaction>
</comment>
<gene>
    <name evidence="21" type="ORF">SAMN05421830_109121</name>
</gene>
<keyword evidence="4" id="KW-1003">Cell membrane</keyword>
<feature type="modified residue" description="4-aspartylphosphate" evidence="15">
    <location>
        <position position="734"/>
    </location>
</feature>
<dbReference type="SUPFAM" id="SSF52172">
    <property type="entry name" value="CheY-like"/>
    <property type="match status" value="2"/>
</dbReference>
<dbReference type="Gene3D" id="3.30.565.10">
    <property type="entry name" value="Histidine kinase-like ATPase, C-terminal domain"/>
    <property type="match status" value="1"/>
</dbReference>
<dbReference type="InterPro" id="IPR008207">
    <property type="entry name" value="Sig_transdc_His_kin_Hpt_dom"/>
</dbReference>
<dbReference type="InterPro" id="IPR036641">
    <property type="entry name" value="HPT_dom_sf"/>
</dbReference>
<organism evidence="21 22">
    <name type="scientific">Desulfomicrobium norvegicum (strain DSM 1741 / NCIMB 8310)</name>
    <name type="common">Desulfovibrio baculatus (strain Norway 4)</name>
    <name type="synonym">Desulfovibrio desulfuricans (strain Norway 4)</name>
    <dbReference type="NCBI Taxonomy" id="52561"/>
    <lineage>
        <taxon>Bacteria</taxon>
        <taxon>Pseudomonadati</taxon>
        <taxon>Thermodesulfobacteriota</taxon>
        <taxon>Desulfovibrionia</taxon>
        <taxon>Desulfovibrionales</taxon>
        <taxon>Desulfomicrobiaceae</taxon>
        <taxon>Desulfomicrobium</taxon>
    </lineage>
</organism>
<keyword evidence="10" id="KW-0067">ATP-binding</keyword>
<name>A0A8G2C496_DESNO</name>
<evidence type="ECO:0000259" key="18">
    <source>
        <dbReference type="PROSITE" id="PS50110"/>
    </source>
</evidence>
<evidence type="ECO:0000256" key="5">
    <source>
        <dbReference type="ARBA" id="ARBA00022553"/>
    </source>
</evidence>
<dbReference type="InterPro" id="IPR036097">
    <property type="entry name" value="HisK_dim/P_sf"/>
</dbReference>
<dbReference type="SUPFAM" id="SSF55785">
    <property type="entry name" value="PYP-like sensor domain (PAS domain)"/>
    <property type="match status" value="3"/>
</dbReference>
<comment type="caution">
    <text evidence="21">The sequence shown here is derived from an EMBL/GenBank/DDBJ whole genome shotgun (WGS) entry which is preliminary data.</text>
</comment>
<evidence type="ECO:0000256" key="4">
    <source>
        <dbReference type="ARBA" id="ARBA00022475"/>
    </source>
</evidence>
<dbReference type="PANTHER" id="PTHR45339">
    <property type="entry name" value="HYBRID SIGNAL TRANSDUCTION HISTIDINE KINASE J"/>
    <property type="match status" value="1"/>
</dbReference>
<dbReference type="InterPro" id="IPR005467">
    <property type="entry name" value="His_kinase_dom"/>
</dbReference>
<dbReference type="InterPro" id="IPR036890">
    <property type="entry name" value="HATPase_C_sf"/>
</dbReference>
<dbReference type="CDD" id="cd16922">
    <property type="entry name" value="HATPase_EvgS-ArcB-TorS-like"/>
    <property type="match status" value="1"/>
</dbReference>
<dbReference type="Pfam" id="PF00512">
    <property type="entry name" value="HisKA"/>
    <property type="match status" value="1"/>
</dbReference>
<dbReference type="PROSITE" id="PS50109">
    <property type="entry name" value="HIS_KIN"/>
    <property type="match status" value="1"/>
</dbReference>
<dbReference type="PROSITE" id="PS50112">
    <property type="entry name" value="PAS"/>
    <property type="match status" value="3"/>
</dbReference>
<dbReference type="Gene3D" id="1.20.120.160">
    <property type="entry name" value="HPT domain"/>
    <property type="match status" value="1"/>
</dbReference>
<dbReference type="Pfam" id="PF00072">
    <property type="entry name" value="Response_reg"/>
    <property type="match status" value="2"/>
</dbReference>
<feature type="domain" description="Response regulatory" evidence="18">
    <location>
        <begin position="680"/>
        <end position="801"/>
    </location>
</feature>
<proteinExistence type="predicted"/>
<feature type="domain" description="Histidine kinase" evidence="17">
    <location>
        <begin position="432"/>
        <end position="662"/>
    </location>
</feature>
<dbReference type="GO" id="GO:0000155">
    <property type="term" value="F:phosphorelay sensor kinase activity"/>
    <property type="evidence" value="ECO:0007669"/>
    <property type="project" value="InterPro"/>
</dbReference>
<dbReference type="Pfam" id="PF12860">
    <property type="entry name" value="PAS_7"/>
    <property type="match status" value="1"/>
</dbReference>
<keyword evidence="8" id="KW-0547">Nucleotide-binding</keyword>
<dbReference type="InterPro" id="IPR004358">
    <property type="entry name" value="Sig_transdc_His_kin-like_C"/>
</dbReference>
<dbReference type="AlphaFoldDB" id="A0A8G2C496"/>
<dbReference type="Pfam" id="PF08448">
    <property type="entry name" value="PAS_4"/>
    <property type="match status" value="1"/>
</dbReference>
<dbReference type="CDD" id="cd00082">
    <property type="entry name" value="HisKA"/>
    <property type="match status" value="1"/>
</dbReference>
<dbReference type="Proteomes" id="UP000199581">
    <property type="component" value="Unassembled WGS sequence"/>
</dbReference>
<evidence type="ECO:0000313" key="21">
    <source>
        <dbReference type="EMBL" id="SFL93571.1"/>
    </source>
</evidence>
<sequence length="1085" mass="120342">MINDSKINPQGPLLPAGGGIKEPVTTEQTAQESDIRYRLLADVTMEGILIHHGGLITDCNPALLRLLGYRYEELIGKSFLDIAVFEADLGTARDCMLKEHTSPYCIRLKNKNAEIFFSEIEARNFMIDGETYRVLAIRDITEHKKIQDALRKSESRHRIIFENAPLGMILFNNEGVIVDCNESCVRLMGSSREKLIGFNTALQSTPRMRETIAQALAGKAAVFEDEYTSVTGGLKRYLHVIFNPITPGQDPTGVIATLEDITARKMVEDNLRHSLSLFDATLESTTDGILVVDSNGAITKWNRNFLELWHLPHDLANMRDERSLLANIVTQVAYRQEFEAGVRELYAHPEKTSFDRIELLDGRIFERYSLPQKIGDRIVGRVWSFRDITHRRHTEDKLHNYAQQMALKNLELDAALAKAENATQAKSDFLANMSHEIRTPMNGVIGMTGLLLDTPLDETQRRYAEAVRSSGEVLLSLINDILDFSKIESGKMELEILDFGLRALLDDFASMSAIKAEEKGLEFICSADQNVPDRLSGDPGRLRQVLNNLTTNALKFTQKGEVDVRVSLTRDATDNASAFSSAQSVTLLFSVRDTGIGIPKDKLDRLFQSFSQVDASVTRKFGGTGLGLAISRQLAELMGGEVGVQSTEGRGSTFWFTARLETAANQENRIPTCADLHDRRVLVVDDNATNREILLDRFMSWGMRPDEAMDGPEALRLLYAALAENDPYSLAILDMRMPGMDGEALGRVIHSDPKLQKTRTVIMTSLGQRGTAKRFRDAGFSAYLSKPLLHGELQTCLNLVMAANMPGDLITRHTAREAAKCALTTFTSQKFRILLAEDNITNQQVALGILGKLGLRADAVANGAEAISALESIPYDLVLMDVQMPEMDGFESTSVIRDPSSPVRDHDVPIIAMTAHALPGDKQKCLRAGMNDYISKPLSPKALSLVLGKWLPIRNDEARIPTCAVKKKEDKRPLIWDKKAMLERLLDDQQLAKEILAGFAEDISLRIAGLKRGLEDNDLATAALHAHSIRGAAANLGAGVLQDAAKDMERCCMENDAKNFKTCVESLENSIDCLLKEIALRENQT</sequence>
<dbReference type="FunFam" id="1.10.287.130:FF:000003">
    <property type="entry name" value="Histidine kinase"/>
    <property type="match status" value="1"/>
</dbReference>
<evidence type="ECO:0000256" key="16">
    <source>
        <dbReference type="SAM" id="MobiDB-lite"/>
    </source>
</evidence>